<dbReference type="AlphaFoldDB" id="A0A327Z504"/>
<reference evidence="1 2" key="1">
    <citation type="submission" date="2018-06" db="EMBL/GenBank/DDBJ databases">
        <title>Genomic Encyclopedia of Type Strains, Phase III (KMG-III): the genomes of soil and plant-associated and newly described type strains.</title>
        <authorList>
            <person name="Whitman W."/>
        </authorList>
    </citation>
    <scope>NUCLEOTIDE SEQUENCE [LARGE SCALE GENOMIC DNA]</scope>
    <source>
        <strain evidence="1 2">CGMCC 4.7090</strain>
    </source>
</reference>
<gene>
    <name evidence="1" type="ORF">B0I29_117141</name>
</gene>
<sequence>MPDSHFNFGDVNFQGGVQNFGGENTVHQTNYYDLSPREQVETHLATLRQDHPDTALAQREISVIEEGLTRPTPENRRRLDTALHRLAESTGNARTAAEAIVAISAIVAASWPF</sequence>
<dbReference type="Proteomes" id="UP000249341">
    <property type="component" value="Unassembled WGS sequence"/>
</dbReference>
<comment type="caution">
    <text evidence="1">The sequence shown here is derived from an EMBL/GenBank/DDBJ whole genome shotgun (WGS) entry which is preliminary data.</text>
</comment>
<evidence type="ECO:0000313" key="2">
    <source>
        <dbReference type="Proteomes" id="UP000249341"/>
    </source>
</evidence>
<name>A0A327Z504_9ACTN</name>
<keyword evidence="2" id="KW-1185">Reference proteome</keyword>
<dbReference type="OrthoDB" id="3297439at2"/>
<dbReference type="EMBL" id="QLMJ01000017">
    <property type="protein sequence ID" value="RAK29815.1"/>
    <property type="molecule type" value="Genomic_DNA"/>
</dbReference>
<organism evidence="1 2">
    <name type="scientific">Actinoplanes lutulentus</name>
    <dbReference type="NCBI Taxonomy" id="1287878"/>
    <lineage>
        <taxon>Bacteria</taxon>
        <taxon>Bacillati</taxon>
        <taxon>Actinomycetota</taxon>
        <taxon>Actinomycetes</taxon>
        <taxon>Micromonosporales</taxon>
        <taxon>Micromonosporaceae</taxon>
        <taxon>Actinoplanes</taxon>
    </lineage>
</organism>
<proteinExistence type="predicted"/>
<evidence type="ECO:0000313" key="1">
    <source>
        <dbReference type="EMBL" id="RAK29815.1"/>
    </source>
</evidence>
<protein>
    <submittedName>
        <fullName evidence="1">Uncharacterized protein</fullName>
    </submittedName>
</protein>
<accession>A0A327Z504</accession>
<dbReference type="RefSeq" id="WP_146616943.1">
    <property type="nucleotide sequence ID" value="NZ_JACHWI010000008.1"/>
</dbReference>